<feature type="compositionally biased region" description="Polar residues" evidence="1">
    <location>
        <begin position="47"/>
        <end position="57"/>
    </location>
</feature>
<organism evidence="2 3">
    <name type="scientific">Riccia fluitans</name>
    <dbReference type="NCBI Taxonomy" id="41844"/>
    <lineage>
        <taxon>Eukaryota</taxon>
        <taxon>Viridiplantae</taxon>
        <taxon>Streptophyta</taxon>
        <taxon>Embryophyta</taxon>
        <taxon>Marchantiophyta</taxon>
        <taxon>Marchantiopsida</taxon>
        <taxon>Marchantiidae</taxon>
        <taxon>Marchantiales</taxon>
        <taxon>Ricciaceae</taxon>
        <taxon>Riccia</taxon>
    </lineage>
</organism>
<dbReference type="Proteomes" id="UP001605036">
    <property type="component" value="Unassembled WGS sequence"/>
</dbReference>
<feature type="region of interest" description="Disordered" evidence="1">
    <location>
        <begin position="26"/>
        <end position="66"/>
    </location>
</feature>
<dbReference type="EMBL" id="JBHFFA010000003">
    <property type="protein sequence ID" value="KAL2634851.1"/>
    <property type="molecule type" value="Genomic_DNA"/>
</dbReference>
<keyword evidence="3" id="KW-1185">Reference proteome</keyword>
<proteinExistence type="predicted"/>
<accession>A0ABD1YWC9</accession>
<gene>
    <name evidence="2" type="ORF">R1flu_006330</name>
</gene>
<evidence type="ECO:0000313" key="3">
    <source>
        <dbReference type="Proteomes" id="UP001605036"/>
    </source>
</evidence>
<name>A0ABD1YWC9_9MARC</name>
<reference evidence="2 3" key="1">
    <citation type="submission" date="2024-09" db="EMBL/GenBank/DDBJ databases">
        <title>Chromosome-scale assembly of Riccia fluitans.</title>
        <authorList>
            <person name="Paukszto L."/>
            <person name="Sawicki J."/>
            <person name="Karawczyk K."/>
            <person name="Piernik-Szablinska J."/>
            <person name="Szczecinska M."/>
            <person name="Mazdziarz M."/>
        </authorList>
    </citation>
    <scope>NUCLEOTIDE SEQUENCE [LARGE SCALE GENOMIC DNA]</scope>
    <source>
        <strain evidence="2">Rf_01</strain>
        <tissue evidence="2">Aerial parts of the thallus</tissue>
    </source>
</reference>
<protein>
    <submittedName>
        <fullName evidence="2">Uncharacterized protein</fullName>
    </submittedName>
</protein>
<evidence type="ECO:0000256" key="1">
    <source>
        <dbReference type="SAM" id="MobiDB-lite"/>
    </source>
</evidence>
<comment type="caution">
    <text evidence="2">The sequence shown here is derived from an EMBL/GenBank/DDBJ whole genome shotgun (WGS) entry which is preliminary data.</text>
</comment>
<sequence length="87" mass="10119">MAFRNWKSRSSKITSAEATVRLERKLTEQRLQDSKSPPPSPTKIPSRHTSPQNYQNFTKEESQSFEPQLYEKEQFGERLEPIPGDPL</sequence>
<evidence type="ECO:0000313" key="2">
    <source>
        <dbReference type="EMBL" id="KAL2634851.1"/>
    </source>
</evidence>
<dbReference type="AlphaFoldDB" id="A0ABD1YWC9"/>